<dbReference type="Pfam" id="PF25329">
    <property type="entry name" value="C2_GDE1"/>
    <property type="match status" value="1"/>
</dbReference>
<evidence type="ECO:0000256" key="1">
    <source>
        <dbReference type="PROSITE-ProRule" id="PRU00023"/>
    </source>
</evidence>
<protein>
    <submittedName>
        <fullName evidence="3">Phosphodiesterase gde1</fullName>
    </submittedName>
</protein>
<dbReference type="STRING" id="2070753.A0A3A2ZHE6"/>
<organism evidence="3 4">
    <name type="scientific">Aspergillus sclerotialis</name>
    <dbReference type="NCBI Taxonomy" id="2070753"/>
    <lineage>
        <taxon>Eukaryota</taxon>
        <taxon>Fungi</taxon>
        <taxon>Dikarya</taxon>
        <taxon>Ascomycota</taxon>
        <taxon>Pezizomycotina</taxon>
        <taxon>Eurotiomycetes</taxon>
        <taxon>Eurotiomycetidae</taxon>
        <taxon>Eurotiales</taxon>
        <taxon>Aspergillaceae</taxon>
        <taxon>Aspergillus</taxon>
        <taxon>Aspergillus subgen. Polypaecilum</taxon>
    </lineage>
</organism>
<dbReference type="PROSITE" id="PS50088">
    <property type="entry name" value="ANK_REPEAT"/>
    <property type="match status" value="2"/>
</dbReference>
<dbReference type="InterPro" id="IPR057506">
    <property type="entry name" value="C2_GPCPD1"/>
</dbReference>
<comment type="caution">
    <text evidence="3">The sequence shown here is derived from an EMBL/GenBank/DDBJ whole genome shotgun (WGS) entry which is preliminary data.</text>
</comment>
<dbReference type="GO" id="GO:0006629">
    <property type="term" value="P:lipid metabolic process"/>
    <property type="evidence" value="ECO:0007669"/>
    <property type="project" value="InterPro"/>
</dbReference>
<dbReference type="PANTHER" id="PTHR24121">
    <property type="entry name" value="NO MECHANORECEPTOR POTENTIAL C, ISOFORM D-RELATED"/>
    <property type="match status" value="1"/>
</dbReference>
<gene>
    <name evidence="3" type="ORF">PHISCL_05972</name>
</gene>
<dbReference type="InterPro" id="IPR004331">
    <property type="entry name" value="SPX_dom"/>
</dbReference>
<keyword evidence="4" id="KW-1185">Reference proteome</keyword>
<dbReference type="GO" id="GO:0008081">
    <property type="term" value="F:phosphoric diester hydrolase activity"/>
    <property type="evidence" value="ECO:0007669"/>
    <property type="project" value="InterPro"/>
</dbReference>
<dbReference type="Pfam" id="PF12796">
    <property type="entry name" value="Ank_2"/>
    <property type="match status" value="1"/>
</dbReference>
<dbReference type="Proteomes" id="UP000266188">
    <property type="component" value="Unassembled WGS sequence"/>
</dbReference>
<proteinExistence type="predicted"/>
<dbReference type="SUPFAM" id="SSF51695">
    <property type="entry name" value="PLC-like phosphodiesterases"/>
    <property type="match status" value="1"/>
</dbReference>
<dbReference type="SUPFAM" id="SSF48403">
    <property type="entry name" value="Ankyrin repeat"/>
    <property type="match status" value="1"/>
</dbReference>
<evidence type="ECO:0000313" key="3">
    <source>
        <dbReference type="EMBL" id="RJE21703.1"/>
    </source>
</evidence>
<dbReference type="InterPro" id="IPR036770">
    <property type="entry name" value="Ankyrin_rpt-contain_sf"/>
</dbReference>
<dbReference type="PROSITE" id="PS51382">
    <property type="entry name" value="SPX"/>
    <property type="match status" value="1"/>
</dbReference>
<feature type="repeat" description="ANK" evidence="1">
    <location>
        <begin position="496"/>
        <end position="528"/>
    </location>
</feature>
<feature type="domain" description="SPX" evidence="2">
    <location>
        <begin position="1"/>
        <end position="146"/>
    </location>
</feature>
<dbReference type="AlphaFoldDB" id="A0A3A2ZHE6"/>
<sequence>MKFGRSLHKHQVLCWASYYLDYNGLKQKIKLLRANFLDSNGASDFREILDDLLRGIDHVEAFYEKAYSAVWNEALSFSSSTSLFEQNKWQFGDVEELRFHLGAFLQLRAALEKLRWYGTVNSQGFKRLFQKLNSFPADQAYATVIDDVTIKLREAQFSCQAKVIHDMGCVQTSITRITETLSRNLFTSRRSLILDHFMQHTCQNLEDSDVIYQAIQNDDARLLEPPIRKYREAAETDKSATERFLLTLIELSIIHESMECLESLLLLLESINGPEVIARNYLPLTVVRIIVKTGQQMMLTDTSSPVLSCDAQVNKFIQRNNGTQLLRRLLTRFSTKMQTLFTRDPVTNHPPIYYAAQYGLLDICQLLLECMQDEKPDNILLCSESILLEDDLGNSPLKVAISCGFKEVTDYLLGFLTRNQCLNSGSWDLVSGDLLAVAINTSSGCAEQLLAAKPDVNYQNGHGETALYTAARSGNVEIANKLLICGANVEIAERNRGWTPLIVASVEGHISVVELLLQAGAVPSKHDHLGWTALDHAAYRGHITLSRKIKQLVSHTTQSLAPSPLVAQPCPTQYATKTGNESVILVNPGSLDTKRKLTFIDLYQTSNGTTAVSQIGLRVEILLLTEHSPKYEVDLPILEDMTNNAWRFYTTNSSSAKLLFKLQRETVTANEARMEDHIGSAVALLDNLKQGLGPSRESLIRDYTIPIYSTASHDSIGTVTFSFLVVKPFAQTKRRLPARNTLWKEGERTKVVGHRGLGQNTLKPGRLSIGENTTQSFLSAMDLGADWVELGKRLAIRALALIN</sequence>
<reference evidence="4" key="1">
    <citation type="submission" date="2017-02" db="EMBL/GenBank/DDBJ databases">
        <authorList>
            <person name="Tafer H."/>
            <person name="Lopandic K."/>
        </authorList>
    </citation>
    <scope>NUCLEOTIDE SEQUENCE [LARGE SCALE GENOMIC DNA]</scope>
    <source>
        <strain evidence="4">CBS 366.77</strain>
    </source>
</reference>
<dbReference type="OrthoDB" id="4526541at2759"/>
<dbReference type="PROSITE" id="PS50297">
    <property type="entry name" value="ANK_REP_REGION"/>
    <property type="match status" value="2"/>
</dbReference>
<dbReference type="SMART" id="SM00248">
    <property type="entry name" value="ANK"/>
    <property type="match status" value="5"/>
</dbReference>
<evidence type="ECO:0000313" key="4">
    <source>
        <dbReference type="Proteomes" id="UP000266188"/>
    </source>
</evidence>
<dbReference type="EMBL" id="MVGC01000211">
    <property type="protein sequence ID" value="RJE21703.1"/>
    <property type="molecule type" value="Genomic_DNA"/>
</dbReference>
<accession>A0A3A2ZHE6</accession>
<dbReference type="Gene3D" id="1.25.40.20">
    <property type="entry name" value="Ankyrin repeat-containing domain"/>
    <property type="match status" value="1"/>
</dbReference>
<evidence type="ECO:0000259" key="2">
    <source>
        <dbReference type="PROSITE" id="PS51382"/>
    </source>
</evidence>
<dbReference type="InterPro" id="IPR017946">
    <property type="entry name" value="PLC-like_Pdiesterase_TIM-brl"/>
</dbReference>
<name>A0A3A2ZHE6_9EURO</name>
<dbReference type="InterPro" id="IPR002110">
    <property type="entry name" value="Ankyrin_rpt"/>
</dbReference>
<dbReference type="PANTHER" id="PTHR24121:SF23">
    <property type="entry name" value="NO MECHANORECEPTOR POTENTIAL C, ISOFORM H"/>
    <property type="match status" value="1"/>
</dbReference>
<keyword evidence="1" id="KW-0040">ANK repeat</keyword>
<dbReference type="Gene3D" id="3.20.20.190">
    <property type="entry name" value="Phosphatidylinositol (PI) phosphodiesterase"/>
    <property type="match status" value="1"/>
</dbReference>
<feature type="repeat" description="ANK" evidence="1">
    <location>
        <begin position="462"/>
        <end position="494"/>
    </location>
</feature>